<reference evidence="2 3" key="1">
    <citation type="submission" date="2020-07" db="EMBL/GenBank/DDBJ databases">
        <title>isolation of Luteimonas sp. SJ-16.</title>
        <authorList>
            <person name="Huang X.-X."/>
            <person name="Xu L."/>
            <person name="Sun J.-Q."/>
        </authorList>
    </citation>
    <scope>NUCLEOTIDE SEQUENCE [LARGE SCALE GENOMIC DNA]</scope>
    <source>
        <strain evidence="2 3">SJ-16</strain>
    </source>
</reference>
<evidence type="ECO:0000256" key="1">
    <source>
        <dbReference type="SAM" id="Phobius"/>
    </source>
</evidence>
<keyword evidence="1" id="KW-1133">Transmembrane helix</keyword>
<name>A0A7Z0TYN0_9GAMM</name>
<dbReference type="Proteomes" id="UP000589896">
    <property type="component" value="Unassembled WGS sequence"/>
</dbReference>
<keyword evidence="3" id="KW-1185">Reference proteome</keyword>
<protein>
    <submittedName>
        <fullName evidence="2">Uncharacterized protein</fullName>
    </submittedName>
</protein>
<comment type="caution">
    <text evidence="2">The sequence shown here is derived from an EMBL/GenBank/DDBJ whole genome shotgun (WGS) entry which is preliminary data.</text>
</comment>
<keyword evidence="1" id="KW-0812">Transmembrane</keyword>
<proteinExistence type="predicted"/>
<dbReference type="EMBL" id="JACCJZ010000013">
    <property type="protein sequence ID" value="NYZ62542.1"/>
    <property type="molecule type" value="Genomic_DNA"/>
</dbReference>
<dbReference type="RefSeq" id="WP_180544749.1">
    <property type="nucleotide sequence ID" value="NZ_JACCJZ010000013.1"/>
</dbReference>
<evidence type="ECO:0000313" key="2">
    <source>
        <dbReference type="EMBL" id="NYZ62542.1"/>
    </source>
</evidence>
<dbReference type="AlphaFoldDB" id="A0A7Z0TYN0"/>
<feature type="transmembrane region" description="Helical" evidence="1">
    <location>
        <begin position="20"/>
        <end position="40"/>
    </location>
</feature>
<keyword evidence="1" id="KW-0472">Membrane</keyword>
<evidence type="ECO:0000313" key="3">
    <source>
        <dbReference type="Proteomes" id="UP000589896"/>
    </source>
</evidence>
<gene>
    <name evidence="2" type="ORF">H0E82_07155</name>
</gene>
<accession>A0A7Z0TYN0</accession>
<sequence>MSTWRSLWFGTEAPTLRHVGALVTVFTVCGLLLLGLFVDFIPPAVFRGRQAVILFGVVGLALSGLFYGALIRTGVRTGVWPSDWKLWLVAPVMPVFLGWMVWLVIAKAVPWAITRPLGSEHEMQAVMQTSHRASRRSCDYRLKGGPLAGTMPSFICISSRYYHRYPDRTVRVRLVGRSTILGFAVISIHHVSSAEHLHAD</sequence>
<feature type="transmembrane region" description="Helical" evidence="1">
    <location>
        <begin position="84"/>
        <end position="105"/>
    </location>
</feature>
<feature type="transmembrane region" description="Helical" evidence="1">
    <location>
        <begin position="52"/>
        <end position="72"/>
    </location>
</feature>
<organism evidence="2 3">
    <name type="scientific">Luteimonas deserti</name>
    <dbReference type="NCBI Taxonomy" id="2752306"/>
    <lineage>
        <taxon>Bacteria</taxon>
        <taxon>Pseudomonadati</taxon>
        <taxon>Pseudomonadota</taxon>
        <taxon>Gammaproteobacteria</taxon>
        <taxon>Lysobacterales</taxon>
        <taxon>Lysobacteraceae</taxon>
        <taxon>Luteimonas</taxon>
    </lineage>
</organism>